<name>A0A9K3D672_9EUKA</name>
<dbReference type="EMBL" id="BDIP01004942">
    <property type="protein sequence ID" value="GIQ89342.1"/>
    <property type="molecule type" value="Genomic_DNA"/>
</dbReference>
<reference evidence="2 3" key="1">
    <citation type="journal article" date="2018" name="PLoS ONE">
        <title>The draft genome of Kipferlia bialata reveals reductive genome evolution in fornicate parasites.</title>
        <authorList>
            <person name="Tanifuji G."/>
            <person name="Takabayashi S."/>
            <person name="Kume K."/>
            <person name="Takagi M."/>
            <person name="Nakayama T."/>
            <person name="Kamikawa R."/>
            <person name="Inagaki Y."/>
            <person name="Hashimoto T."/>
        </authorList>
    </citation>
    <scope>NUCLEOTIDE SEQUENCE [LARGE SCALE GENOMIC DNA]</scope>
    <source>
        <strain evidence="2">NY0173</strain>
    </source>
</reference>
<accession>A0A9K3D672</accession>
<dbReference type="InterPro" id="IPR026983">
    <property type="entry name" value="DHC"/>
</dbReference>
<dbReference type="Proteomes" id="UP000265618">
    <property type="component" value="Unassembled WGS sequence"/>
</dbReference>
<proteinExistence type="predicted"/>
<dbReference type="GO" id="GO:0030286">
    <property type="term" value="C:dynein complex"/>
    <property type="evidence" value="ECO:0007669"/>
    <property type="project" value="InterPro"/>
</dbReference>
<feature type="non-terminal residue" evidence="2">
    <location>
        <position position="1"/>
    </location>
</feature>
<dbReference type="Gene3D" id="3.10.490.20">
    <property type="match status" value="1"/>
</dbReference>
<sequence length="188" mass="21019">DKAYPSRKPLGPWVSDLVQRLAFFKKWIEGGHPAVFWFSGLFFPQAFLTGTLQNYARKYKIAIDELCFDFSIVNRAPEDISHPPTDGGYLSGLFLQAASFDSARGSIVDAAPGELFCPMPVLHFMPKKEKEREVGSRYSCPAYRTAARMGVLSTTGHSTNYLLNVLLPSTEDEAYWVKRGTALLTQTE</sequence>
<dbReference type="InterPro" id="IPR043160">
    <property type="entry name" value="Dynein_C_barrel"/>
</dbReference>
<comment type="caution">
    <text evidence="2">The sequence shown here is derived from an EMBL/GenBank/DDBJ whole genome shotgun (WGS) entry which is preliminary data.</text>
</comment>
<dbReference type="GO" id="GO:0007018">
    <property type="term" value="P:microtubule-based movement"/>
    <property type="evidence" value="ECO:0007669"/>
    <property type="project" value="InterPro"/>
</dbReference>
<keyword evidence="3" id="KW-1185">Reference proteome</keyword>
<feature type="domain" description="Dynein heavy chain C-terminal" evidence="1">
    <location>
        <begin position="2"/>
        <end position="185"/>
    </location>
</feature>
<dbReference type="AlphaFoldDB" id="A0A9K3D672"/>
<evidence type="ECO:0000313" key="2">
    <source>
        <dbReference type="EMBL" id="GIQ89342.1"/>
    </source>
</evidence>
<organism evidence="2 3">
    <name type="scientific">Kipferlia bialata</name>
    <dbReference type="NCBI Taxonomy" id="797122"/>
    <lineage>
        <taxon>Eukaryota</taxon>
        <taxon>Metamonada</taxon>
        <taxon>Carpediemonas-like organisms</taxon>
        <taxon>Kipferlia</taxon>
    </lineage>
</organism>
<dbReference type="Gene3D" id="1.20.1270.280">
    <property type="match status" value="1"/>
</dbReference>
<evidence type="ECO:0000259" key="1">
    <source>
        <dbReference type="Pfam" id="PF18199"/>
    </source>
</evidence>
<dbReference type="GO" id="GO:0051959">
    <property type="term" value="F:dynein light intermediate chain binding"/>
    <property type="evidence" value="ECO:0007669"/>
    <property type="project" value="InterPro"/>
</dbReference>
<protein>
    <submittedName>
        <fullName evidence="2">Dynein heavy chain 6, axonemal</fullName>
    </submittedName>
</protein>
<dbReference type="Pfam" id="PF18199">
    <property type="entry name" value="Dynein_C"/>
    <property type="match status" value="1"/>
</dbReference>
<dbReference type="GO" id="GO:0045505">
    <property type="term" value="F:dynein intermediate chain binding"/>
    <property type="evidence" value="ECO:0007669"/>
    <property type="project" value="InterPro"/>
</dbReference>
<gene>
    <name evidence="2" type="ORF">KIPB_011781</name>
</gene>
<evidence type="ECO:0000313" key="3">
    <source>
        <dbReference type="Proteomes" id="UP000265618"/>
    </source>
</evidence>
<dbReference type="InterPro" id="IPR041228">
    <property type="entry name" value="Dynein_C"/>
</dbReference>
<dbReference type="PANTHER" id="PTHR46961">
    <property type="entry name" value="DYNEIN HEAVY CHAIN 1, AXONEMAL-LIKE PROTEIN"/>
    <property type="match status" value="1"/>
</dbReference>
<dbReference type="OrthoDB" id="5593012at2759"/>
<dbReference type="FunFam" id="3.10.490.20:FF:000008">
    <property type="entry name" value="dynein heavy chain 2, axonemal"/>
    <property type="match status" value="1"/>
</dbReference>
<dbReference type="PANTHER" id="PTHR46961:SF4">
    <property type="entry name" value="DYNEIN HEAVY CHAIN LINKER DOMAIN-CONTAINING PROTEIN"/>
    <property type="match status" value="1"/>
</dbReference>